<sequence>MVHVGFLLKKLTSDEVKTKRIEISQNDIEMFPNPHVLFFLESYGEYYGSHITEDGWITGLEEWFDSLPIKAKD</sequence>
<name>X1QTH8_9ZZZZ</name>
<dbReference type="EMBL" id="BARV01024531">
    <property type="protein sequence ID" value="GAI46574.1"/>
    <property type="molecule type" value="Genomic_DNA"/>
</dbReference>
<evidence type="ECO:0000313" key="1">
    <source>
        <dbReference type="EMBL" id="GAI46574.1"/>
    </source>
</evidence>
<comment type="caution">
    <text evidence="1">The sequence shown here is derived from an EMBL/GenBank/DDBJ whole genome shotgun (WGS) entry which is preliminary data.</text>
</comment>
<feature type="non-terminal residue" evidence="1">
    <location>
        <position position="73"/>
    </location>
</feature>
<reference evidence="1" key="1">
    <citation type="journal article" date="2014" name="Front. Microbiol.">
        <title>High frequency of phylogenetically diverse reductive dehalogenase-homologous genes in deep subseafloor sedimentary metagenomes.</title>
        <authorList>
            <person name="Kawai M."/>
            <person name="Futagami T."/>
            <person name="Toyoda A."/>
            <person name="Takaki Y."/>
            <person name="Nishi S."/>
            <person name="Hori S."/>
            <person name="Arai W."/>
            <person name="Tsubouchi T."/>
            <person name="Morono Y."/>
            <person name="Uchiyama I."/>
            <person name="Ito T."/>
            <person name="Fujiyama A."/>
            <person name="Inagaki F."/>
            <person name="Takami H."/>
        </authorList>
    </citation>
    <scope>NUCLEOTIDE SEQUENCE</scope>
    <source>
        <strain evidence="1">Expedition CK06-06</strain>
    </source>
</reference>
<gene>
    <name evidence="1" type="ORF">S06H3_40027</name>
</gene>
<organism evidence="1">
    <name type="scientific">marine sediment metagenome</name>
    <dbReference type="NCBI Taxonomy" id="412755"/>
    <lineage>
        <taxon>unclassified sequences</taxon>
        <taxon>metagenomes</taxon>
        <taxon>ecological metagenomes</taxon>
    </lineage>
</organism>
<accession>X1QTH8</accession>
<protein>
    <submittedName>
        <fullName evidence="1">Uncharacterized protein</fullName>
    </submittedName>
</protein>
<dbReference type="AlphaFoldDB" id="X1QTH8"/>
<proteinExistence type="predicted"/>